<proteinExistence type="predicted"/>
<evidence type="ECO:0008006" key="3">
    <source>
        <dbReference type="Google" id="ProtNLM"/>
    </source>
</evidence>
<protein>
    <recommendedName>
        <fullName evidence="3">Lipoprotein</fullName>
    </recommendedName>
</protein>
<dbReference type="KEGG" id="fcr:HYN56_23795"/>
<organism evidence="1 2">
    <name type="scientific">Flavobacterium crocinum</name>
    <dbReference type="NCBI Taxonomy" id="2183896"/>
    <lineage>
        <taxon>Bacteria</taxon>
        <taxon>Pseudomonadati</taxon>
        <taxon>Bacteroidota</taxon>
        <taxon>Flavobacteriia</taxon>
        <taxon>Flavobacteriales</taxon>
        <taxon>Flavobacteriaceae</taxon>
        <taxon>Flavobacterium</taxon>
    </lineage>
</organism>
<sequence>MKKTISQIIAFTITALLLSCQRTIESDAELAAAVDSAAIVVDSIVATTTNKWEYHQSTDKMTSKAINFAQIMSNQSLDLEFPYEGTNYGRLTLRKKDGLDIYLSIDKGQITGGYDNNYISVRFDEEKPMKFSYTEPQDGSSDLIFIDNGVKFLSKLKKSKKILISLPLYQAGNQILEFNTVDLKW</sequence>
<accession>A0A2S1YSM4</accession>
<reference evidence="1 2" key="1">
    <citation type="submission" date="2018-05" db="EMBL/GenBank/DDBJ databases">
        <title>Genome sequencing of Flavobacterium sp. HYN0056.</title>
        <authorList>
            <person name="Yi H."/>
            <person name="Baek C."/>
        </authorList>
    </citation>
    <scope>NUCLEOTIDE SEQUENCE [LARGE SCALE GENOMIC DNA]</scope>
    <source>
        <strain evidence="1 2">HYN0056</strain>
    </source>
</reference>
<dbReference type="RefSeq" id="WP_109194481.1">
    <property type="nucleotide sequence ID" value="NZ_CP029255.1"/>
</dbReference>
<keyword evidence="2" id="KW-1185">Reference proteome</keyword>
<dbReference type="OrthoDB" id="1454647at2"/>
<evidence type="ECO:0000313" key="2">
    <source>
        <dbReference type="Proteomes" id="UP000245250"/>
    </source>
</evidence>
<name>A0A2S1YSM4_9FLAO</name>
<dbReference type="PROSITE" id="PS51257">
    <property type="entry name" value="PROKAR_LIPOPROTEIN"/>
    <property type="match status" value="1"/>
</dbReference>
<gene>
    <name evidence="1" type="ORF">HYN56_23795</name>
</gene>
<dbReference type="AlphaFoldDB" id="A0A2S1YSM4"/>
<evidence type="ECO:0000313" key="1">
    <source>
        <dbReference type="EMBL" id="AWK07089.1"/>
    </source>
</evidence>
<dbReference type="Proteomes" id="UP000245250">
    <property type="component" value="Chromosome"/>
</dbReference>
<dbReference type="EMBL" id="CP029255">
    <property type="protein sequence ID" value="AWK07089.1"/>
    <property type="molecule type" value="Genomic_DNA"/>
</dbReference>